<keyword evidence="1" id="KW-1133">Transmembrane helix</keyword>
<sequence>MLLKSTGYSTKHLLIHFDTRHSTIEILTFHGHNSFFLCSISLQHKPNPWMPLSTLHPHLYFHLSLLLCFNSLLSFSLIFKLVHSFCIYKLLYFPHSFLFSSPLPCWLLFLNLVIFNIDLSYLAPHLQTSPCVLRPAKSPSSTLEQPFPSSSRAKQLASELASSRLPTIVSTQIFHCCSSLSCPTKFLEVLMFYCLKFIFFGRFDTRPTHFGSATHRTLQRWSRWVAEPIFKFCFINFFGGQIVKNLITIISVHTLFRVRNSMVRLISPKRKYFNIIGNTPGFLNVFFSDCKAFNLIKSCEKDETLVFYNVEIVGKNFKLTNIHCFEIRKKKSESQYKNILSSNLNLTCGPHFHTSNGFCNPPRPATSSESRVKTPIIIVCYATYPFCILDVCCVVVVHCEAGGGRMLSNSVATKLLFGGCPSKPLPGGKVYSVDEGLDCVGGLWKQGLLEMLLGAKDSAKKNLLNCLQLSCRNFQEASVFNPTILPNDCAKNSAWANMWSLTESLAGACFMSTACS</sequence>
<keyword evidence="3" id="KW-1185">Reference proteome</keyword>
<feature type="transmembrane region" description="Helical" evidence="1">
    <location>
        <begin position="103"/>
        <end position="123"/>
    </location>
</feature>
<evidence type="ECO:0000313" key="2">
    <source>
        <dbReference type="EMBL" id="KNZ53354.1"/>
    </source>
</evidence>
<reference evidence="2 3" key="1">
    <citation type="submission" date="2015-08" db="EMBL/GenBank/DDBJ databases">
        <title>Next Generation Sequencing and Analysis of the Genome of Puccinia sorghi L Schw, the Causal Agent of Maize Common Rust.</title>
        <authorList>
            <person name="Rochi L."/>
            <person name="Burguener G."/>
            <person name="Darino M."/>
            <person name="Turjanski A."/>
            <person name="Kreff E."/>
            <person name="Dieguez M.J."/>
            <person name="Sacco F."/>
        </authorList>
    </citation>
    <scope>NUCLEOTIDE SEQUENCE [LARGE SCALE GENOMIC DNA]</scope>
    <source>
        <strain evidence="2 3">RO10H11247</strain>
    </source>
</reference>
<keyword evidence="1" id="KW-0472">Membrane</keyword>
<dbReference type="AlphaFoldDB" id="A0A0L6UXZ7"/>
<evidence type="ECO:0000256" key="1">
    <source>
        <dbReference type="SAM" id="Phobius"/>
    </source>
</evidence>
<evidence type="ECO:0000313" key="3">
    <source>
        <dbReference type="Proteomes" id="UP000037035"/>
    </source>
</evidence>
<name>A0A0L6UXZ7_9BASI</name>
<protein>
    <submittedName>
        <fullName evidence="2">Uncharacterized protein</fullName>
    </submittedName>
</protein>
<keyword evidence="1" id="KW-0812">Transmembrane</keyword>
<comment type="caution">
    <text evidence="2">The sequence shown here is derived from an EMBL/GenBank/DDBJ whole genome shotgun (WGS) entry which is preliminary data.</text>
</comment>
<proteinExistence type="predicted"/>
<dbReference type="VEuPathDB" id="FungiDB:VP01_3267g1"/>
<accession>A0A0L6UXZ7</accession>
<dbReference type="EMBL" id="LAVV01008243">
    <property type="protein sequence ID" value="KNZ53354.1"/>
    <property type="molecule type" value="Genomic_DNA"/>
</dbReference>
<gene>
    <name evidence="2" type="ORF">VP01_3267g1</name>
</gene>
<feature type="transmembrane region" description="Helical" evidence="1">
    <location>
        <begin position="59"/>
        <end position="82"/>
    </location>
</feature>
<organism evidence="2 3">
    <name type="scientific">Puccinia sorghi</name>
    <dbReference type="NCBI Taxonomy" id="27349"/>
    <lineage>
        <taxon>Eukaryota</taxon>
        <taxon>Fungi</taxon>
        <taxon>Dikarya</taxon>
        <taxon>Basidiomycota</taxon>
        <taxon>Pucciniomycotina</taxon>
        <taxon>Pucciniomycetes</taxon>
        <taxon>Pucciniales</taxon>
        <taxon>Pucciniaceae</taxon>
        <taxon>Puccinia</taxon>
    </lineage>
</organism>
<dbReference type="Proteomes" id="UP000037035">
    <property type="component" value="Unassembled WGS sequence"/>
</dbReference>